<name>A0A0E3ZTI8_9BACT</name>
<evidence type="ECO:0000313" key="1">
    <source>
        <dbReference type="EMBL" id="AKD54644.1"/>
    </source>
</evidence>
<dbReference type="EMBL" id="CP010429">
    <property type="protein sequence ID" value="AKD54644.1"/>
    <property type="molecule type" value="Genomic_DNA"/>
</dbReference>
<keyword evidence="2" id="KW-1185">Reference proteome</keyword>
<dbReference type="Gene3D" id="1.25.40.10">
    <property type="entry name" value="Tetratricopeptide repeat domain"/>
    <property type="match status" value="1"/>
</dbReference>
<dbReference type="HOGENOM" id="CLU_146069_0_0_10"/>
<dbReference type="OrthoDB" id="1524733at2"/>
<dbReference type="PATRIC" id="fig|1379870.5.peg.1456"/>
<protein>
    <submittedName>
        <fullName evidence="1">Enzyme of heme biosynthesis</fullName>
    </submittedName>
</protein>
<dbReference type="RefSeq" id="WP_046376245.1">
    <property type="nucleotide sequence ID" value="NZ_CP010429.1"/>
</dbReference>
<dbReference type="SUPFAM" id="SSF48452">
    <property type="entry name" value="TPR-like"/>
    <property type="match status" value="1"/>
</dbReference>
<dbReference type="STRING" id="1379870.SD10_06690"/>
<dbReference type="KEGG" id="srd:SD10_06690"/>
<proteinExistence type="predicted"/>
<accession>A0A0E3ZTI8</accession>
<sequence length="109" mass="12959">MNNERIQQLIRFVQEEPNDPFNIYALAMEYMSNQPAQARIYFDQLLADHPDYLPTYYHAAALYADLDERERAAELYDKGILLAKARKNQKTLQELERARQAFEDDDDDW</sequence>
<gene>
    <name evidence="1" type="ORF">SD10_06690</name>
</gene>
<dbReference type="Proteomes" id="UP000033054">
    <property type="component" value="Chromosome"/>
</dbReference>
<organism evidence="1 2">
    <name type="scientific">Spirosoma radiotolerans</name>
    <dbReference type="NCBI Taxonomy" id="1379870"/>
    <lineage>
        <taxon>Bacteria</taxon>
        <taxon>Pseudomonadati</taxon>
        <taxon>Bacteroidota</taxon>
        <taxon>Cytophagia</taxon>
        <taxon>Cytophagales</taxon>
        <taxon>Cytophagaceae</taxon>
        <taxon>Spirosoma</taxon>
    </lineage>
</organism>
<evidence type="ECO:0000313" key="2">
    <source>
        <dbReference type="Proteomes" id="UP000033054"/>
    </source>
</evidence>
<dbReference type="AlphaFoldDB" id="A0A0E3ZTI8"/>
<dbReference type="InterPro" id="IPR011990">
    <property type="entry name" value="TPR-like_helical_dom_sf"/>
</dbReference>
<reference evidence="1 2" key="1">
    <citation type="journal article" date="2014" name="Curr. Microbiol.">
        <title>Spirosoma radiotolerans sp. nov., a gamma-radiation-resistant bacterium isolated from gamma ray-irradiated soil.</title>
        <authorList>
            <person name="Lee J.J."/>
            <person name="Srinivasan S."/>
            <person name="Lim S."/>
            <person name="Joe M."/>
            <person name="Im S."/>
            <person name="Bae S.I."/>
            <person name="Park K.R."/>
            <person name="Han J.H."/>
            <person name="Park S.H."/>
            <person name="Joo B.M."/>
            <person name="Park S.J."/>
            <person name="Kim M.K."/>
        </authorList>
    </citation>
    <scope>NUCLEOTIDE SEQUENCE [LARGE SCALE GENOMIC DNA]</scope>
    <source>
        <strain evidence="1 2">DG5A</strain>
    </source>
</reference>